<evidence type="ECO:0000313" key="1">
    <source>
        <dbReference type="EMBL" id="GFG77685.1"/>
    </source>
</evidence>
<dbReference type="EMBL" id="BLKX01000001">
    <property type="protein sequence ID" value="GFG77685.1"/>
    <property type="molecule type" value="Genomic_DNA"/>
</dbReference>
<dbReference type="Gene3D" id="3.40.50.1820">
    <property type="entry name" value="alpha/beta hydrolase"/>
    <property type="match status" value="1"/>
</dbReference>
<gene>
    <name evidence="1" type="ORF">MPRG_09610</name>
</gene>
<keyword evidence="2" id="KW-1185">Reference proteome</keyword>
<dbReference type="Proteomes" id="UP000465240">
    <property type="component" value="Unassembled WGS sequence"/>
</dbReference>
<name>A0ABQ1C007_9MYCO</name>
<evidence type="ECO:0000313" key="2">
    <source>
        <dbReference type="Proteomes" id="UP000465240"/>
    </source>
</evidence>
<proteinExistence type="predicted"/>
<sequence length="96" mass="10396">MVDAFTEATRGGSHGWVEDFRLMGTPSGLDYAAVRCPIRLWHGEADATVPVHHGKHVAGLLPGAKLDVLPGVGHLHSLDRWTAFFGTARDAIGRQR</sequence>
<protein>
    <recommendedName>
        <fullName evidence="3">Alpha/beta hydrolase</fullName>
    </recommendedName>
</protein>
<comment type="caution">
    <text evidence="1">The sequence shown here is derived from an EMBL/GenBank/DDBJ whole genome shotgun (WGS) entry which is preliminary data.</text>
</comment>
<organism evidence="1 2">
    <name type="scientific">Mycobacterium paragordonae</name>
    <dbReference type="NCBI Taxonomy" id="1389713"/>
    <lineage>
        <taxon>Bacteria</taxon>
        <taxon>Bacillati</taxon>
        <taxon>Actinomycetota</taxon>
        <taxon>Actinomycetes</taxon>
        <taxon>Mycobacteriales</taxon>
        <taxon>Mycobacteriaceae</taxon>
        <taxon>Mycobacterium</taxon>
    </lineage>
</organism>
<dbReference type="SUPFAM" id="SSF53474">
    <property type="entry name" value="alpha/beta-Hydrolases"/>
    <property type="match status" value="1"/>
</dbReference>
<dbReference type="InterPro" id="IPR029058">
    <property type="entry name" value="AB_hydrolase_fold"/>
</dbReference>
<evidence type="ECO:0008006" key="3">
    <source>
        <dbReference type="Google" id="ProtNLM"/>
    </source>
</evidence>
<accession>A0ABQ1C007</accession>
<reference evidence="1 2" key="1">
    <citation type="journal article" date="2019" name="Emerg. Microbes Infect.">
        <title>Comprehensive subspecies identification of 175 nontuberculous mycobacteria species based on 7547 genomic profiles.</title>
        <authorList>
            <person name="Matsumoto Y."/>
            <person name="Kinjo T."/>
            <person name="Motooka D."/>
            <person name="Nabeya D."/>
            <person name="Jung N."/>
            <person name="Uechi K."/>
            <person name="Horii T."/>
            <person name="Iida T."/>
            <person name="Fujita J."/>
            <person name="Nakamura S."/>
        </authorList>
    </citation>
    <scope>NUCLEOTIDE SEQUENCE [LARGE SCALE GENOMIC DNA]</scope>
    <source>
        <strain evidence="1 2">JCM 18565</strain>
    </source>
</reference>